<dbReference type="GeneID" id="70240539"/>
<evidence type="ECO:0000256" key="2">
    <source>
        <dbReference type="ARBA" id="ARBA00006809"/>
    </source>
</evidence>
<dbReference type="PANTHER" id="PTHR13213:SF2">
    <property type="entry name" value="MYB-BINDING PROTEIN 1A"/>
    <property type="match status" value="1"/>
</dbReference>
<organism evidence="5 6">
    <name type="scientific">Talaromyces proteolyticus</name>
    <dbReference type="NCBI Taxonomy" id="1131652"/>
    <lineage>
        <taxon>Eukaryota</taxon>
        <taxon>Fungi</taxon>
        <taxon>Dikarya</taxon>
        <taxon>Ascomycota</taxon>
        <taxon>Pezizomycotina</taxon>
        <taxon>Eurotiomycetes</taxon>
        <taxon>Eurotiomycetidae</taxon>
        <taxon>Eurotiales</taxon>
        <taxon>Trichocomaceae</taxon>
        <taxon>Talaromyces</taxon>
        <taxon>Talaromyces sect. Bacilispori</taxon>
    </lineage>
</organism>
<dbReference type="PANTHER" id="PTHR13213">
    <property type="entry name" value="MYB-BINDING PROTEIN 1A FAMILY MEMBER"/>
    <property type="match status" value="1"/>
</dbReference>
<comment type="similarity">
    <text evidence="2">Belongs to the MYBBP1A family.</text>
</comment>
<dbReference type="GO" id="GO:0000182">
    <property type="term" value="F:rDNA binding"/>
    <property type="evidence" value="ECO:0007669"/>
    <property type="project" value="TreeGrafter"/>
</dbReference>
<dbReference type="InterPro" id="IPR016024">
    <property type="entry name" value="ARM-type_fold"/>
</dbReference>
<keyword evidence="6" id="KW-1185">Reference proteome</keyword>
<feature type="compositionally biased region" description="Acidic residues" evidence="4">
    <location>
        <begin position="711"/>
        <end position="737"/>
    </location>
</feature>
<protein>
    <submittedName>
        <fullName evidence="5">DNA polymerase V</fullName>
    </submittedName>
</protein>
<evidence type="ECO:0000256" key="1">
    <source>
        <dbReference type="ARBA" id="ARBA00004123"/>
    </source>
</evidence>
<keyword evidence="3" id="KW-0539">Nucleus</keyword>
<accession>A0AAD4Q3W5</accession>
<evidence type="ECO:0000256" key="3">
    <source>
        <dbReference type="ARBA" id="ARBA00023242"/>
    </source>
</evidence>
<comment type="caution">
    <text evidence="5">The sequence shown here is derived from an EMBL/GenBank/DDBJ whole genome shotgun (WGS) entry which is preliminary data.</text>
</comment>
<dbReference type="Proteomes" id="UP001201262">
    <property type="component" value="Unassembled WGS sequence"/>
</dbReference>
<dbReference type="InterPro" id="IPR007015">
    <property type="entry name" value="DNA_pol_V/MYBBP1A"/>
</dbReference>
<dbReference type="AlphaFoldDB" id="A0AAD4Q3W5"/>
<evidence type="ECO:0000256" key="4">
    <source>
        <dbReference type="SAM" id="MobiDB-lite"/>
    </source>
</evidence>
<gene>
    <name evidence="5" type="ORF">BGW36DRAFT_284673</name>
</gene>
<evidence type="ECO:0000313" key="5">
    <source>
        <dbReference type="EMBL" id="KAH8705519.1"/>
    </source>
</evidence>
<proteinExistence type="inferred from homology"/>
<dbReference type="RefSeq" id="XP_046078140.1">
    <property type="nucleotide sequence ID" value="XM_046210252.1"/>
</dbReference>
<evidence type="ECO:0000313" key="6">
    <source>
        <dbReference type="Proteomes" id="UP001201262"/>
    </source>
</evidence>
<sequence length="982" mass="110785">MSHNANSKKRRREPYNVDVKLVEIYEDLANEKEQIRLKAAHKLVSRFTPEANPTADDAQKTLQRLFRGLSSGRKAARVGFSIALTEVLSQVFSPSRPAELDELSVAKVLDIWESSTRVSGGERGQEHRDHHFGRLFGAEAIVKSYILFHDSAFEHWLKFLTLVFELCKKKPWLREECGWVFYRAIYELASQKIDAQYAEKIIEGISTSDLAKTPEGVAIWLAVRDLFPNATLPPNVWKHDDPLDSHDKRTLSKVMRESSATEETAKKEGLAQQSSGVWSSKLHFAWDAVLTRIYDVEPAEEDKSKKSKGSRISFKDFWVEVIDNGLFASSSSEERKYWGFLVFMKILGEAPRHIASQIFTKNLSRCLMNQMADKDRYLYRMAVKAAKKIQERVEKEPEFAAAAVKGLIGPSGSINFDQVTKSDTISRIVAEAGPESLQSIVELLADSIAIPDADEAKYAASIRNYISRVFVSVVKARSSTGEEYQPILEEILSVLVRFAYFEGQQDGIAQPPLAQETQELFREKINLCMKSLITNSKDPAGVSYAVVRQIRNFQKSNEHGKFIIDMDETISESVDAAFKSLKKLSSKVKNESEDKKDPSIQAFRLLYSLTLLEVYNGNGDAVSMLDELAFCYSKFWGEKKSKKEDKSDASNALVEILLSFASKPSQLFRRMSEQVFGVFAEQITADGLDSLISVVEVEESLAGQQEMFDQHDDEDEEMLDADGSDTGSDSDSDSDSVEIIDADEEDDDDEEDEEELASFNAKLAEALGTHGENQELDSDSDMDDDQMEAVDEMLVKAFQARKQTAPKKKEKKDAMETVINFKNRVLDLLSIYVKKCHSSILALDLLLPLVRLSRKTKVNQIAKRANNILSEYTTLCKKHGVPPLKAREDDDDPIQAVWELLRGVHKEATLQRRQIHALAVSQASLILVRALVAHDRQNISQVVDIYADTLKSQLSSENCFIKPNFFADWNAWCVEYGKNLRR</sequence>
<feature type="region of interest" description="Disordered" evidence="4">
    <location>
        <begin position="709"/>
        <end position="737"/>
    </location>
</feature>
<dbReference type="GO" id="GO:0005730">
    <property type="term" value="C:nucleolus"/>
    <property type="evidence" value="ECO:0007669"/>
    <property type="project" value="InterPro"/>
</dbReference>
<dbReference type="GO" id="GO:0006355">
    <property type="term" value="P:regulation of DNA-templated transcription"/>
    <property type="evidence" value="ECO:0007669"/>
    <property type="project" value="InterPro"/>
</dbReference>
<reference evidence="5" key="1">
    <citation type="submission" date="2021-12" db="EMBL/GenBank/DDBJ databases">
        <title>Convergent genome expansion in fungi linked to evolution of root-endophyte symbiosis.</title>
        <authorList>
            <consortium name="DOE Joint Genome Institute"/>
            <person name="Ke Y.-H."/>
            <person name="Bonito G."/>
            <person name="Liao H.-L."/>
            <person name="Looney B."/>
            <person name="Rojas-Flechas A."/>
            <person name="Nash J."/>
            <person name="Hameed K."/>
            <person name="Schadt C."/>
            <person name="Martin F."/>
            <person name="Crous P.W."/>
            <person name="Miettinen O."/>
            <person name="Magnuson J.K."/>
            <person name="Labbe J."/>
            <person name="Jacobson D."/>
            <person name="Doktycz M.J."/>
            <person name="Veneault-Fourrey C."/>
            <person name="Kuo A."/>
            <person name="Mondo S."/>
            <person name="Calhoun S."/>
            <person name="Riley R."/>
            <person name="Ohm R."/>
            <person name="LaButti K."/>
            <person name="Andreopoulos B."/>
            <person name="Pangilinan J."/>
            <person name="Nolan M."/>
            <person name="Tritt A."/>
            <person name="Clum A."/>
            <person name="Lipzen A."/>
            <person name="Daum C."/>
            <person name="Barry K."/>
            <person name="Grigoriev I.V."/>
            <person name="Vilgalys R."/>
        </authorList>
    </citation>
    <scope>NUCLEOTIDE SEQUENCE</scope>
    <source>
        <strain evidence="5">PMI_201</strain>
    </source>
</reference>
<dbReference type="Pfam" id="PF04931">
    <property type="entry name" value="DNA_pol_phi"/>
    <property type="match status" value="1"/>
</dbReference>
<dbReference type="EMBL" id="JAJTJA010000001">
    <property type="protein sequence ID" value="KAH8705519.1"/>
    <property type="molecule type" value="Genomic_DNA"/>
</dbReference>
<comment type="subcellular location">
    <subcellularLocation>
        <location evidence="1">Nucleus</location>
    </subcellularLocation>
</comment>
<name>A0AAD4Q3W5_9EURO</name>
<dbReference type="SUPFAM" id="SSF48371">
    <property type="entry name" value="ARM repeat"/>
    <property type="match status" value="1"/>
</dbReference>